<proteinExistence type="predicted"/>
<dbReference type="EMBL" id="CP045809">
    <property type="protein sequence ID" value="QHN33965.1"/>
    <property type="molecule type" value="Genomic_DNA"/>
</dbReference>
<dbReference type="SUPFAM" id="SSF89796">
    <property type="entry name" value="CoA-transferase family III (CaiB/BaiF)"/>
    <property type="match status" value="2"/>
</dbReference>
<name>A0ABX6IFA0_9ACTN</name>
<dbReference type="InterPro" id="IPR003673">
    <property type="entry name" value="CoA-Trfase_fam_III"/>
</dbReference>
<evidence type="ECO:0000313" key="3">
    <source>
        <dbReference type="EMBL" id="QHN33965.1"/>
    </source>
</evidence>
<dbReference type="InterPro" id="IPR023606">
    <property type="entry name" value="CoA-Trfase_III_dom_1_sf"/>
</dbReference>
<dbReference type="Gene3D" id="3.40.50.10540">
    <property type="entry name" value="Crotonobetainyl-coa:carnitine coa-transferase, domain 1"/>
    <property type="match status" value="1"/>
</dbReference>
<keyword evidence="4" id="KW-1185">Reference proteome</keyword>
<sequence length="414" mass="42523">MGESADSARQRDWARSGVTALTGHAAAPMVPPGRGASWARECADALRRASGGAIDVDGAALLGERAAFTGMRRSGRTAPGGHTRLLPTSDGWAVLSCSRPDDPVLYGALISDDMTIDDPWPQLERWLATRTGAELDERAELLGLAAHSVTPPPRSARSPAGVPGGVSKPDDATGPFHAGISRATRSPRGLRVVDFSALWAGPLCAHLLGLGGAEIIKVETTTRPDGARRGNQDFYHLLHGGHRSVTFDPADRRRLGELVASADIVIEASRPRALRGFGIDAHEIAAAGASWVSITAFGRDSIRIGFGDDVAAAAGLVALDGAGDPVFCGDAIADPLTGLTAAVLALGEPGVVHDVSMAQVVASTLTGEPSAACGRSGDRWATPAGHHVAAPTARAVRAVAPASGADTDVVFGEL</sequence>
<feature type="region of interest" description="Disordered" evidence="2">
    <location>
        <begin position="148"/>
        <end position="181"/>
    </location>
</feature>
<gene>
    <name evidence="3" type="ORF">GII31_02625</name>
</gene>
<dbReference type="InterPro" id="IPR050509">
    <property type="entry name" value="CoA-transferase_III"/>
</dbReference>
<evidence type="ECO:0000256" key="2">
    <source>
        <dbReference type="SAM" id="MobiDB-lite"/>
    </source>
</evidence>
<dbReference type="PANTHER" id="PTHR48228:SF6">
    <property type="entry name" value="L-CARNITINE COA-TRANSFERASE"/>
    <property type="match status" value="1"/>
</dbReference>
<dbReference type="RefSeq" id="WP_213246543.1">
    <property type="nucleotide sequence ID" value="NZ_CP045806.1"/>
</dbReference>
<dbReference type="PANTHER" id="PTHR48228">
    <property type="entry name" value="SUCCINYL-COA--D-CITRAMALATE COA-TRANSFERASE"/>
    <property type="match status" value="1"/>
</dbReference>
<dbReference type="GO" id="GO:0016740">
    <property type="term" value="F:transferase activity"/>
    <property type="evidence" value="ECO:0007669"/>
    <property type="project" value="UniProtKB-KW"/>
</dbReference>
<organism evidence="3 4">
    <name type="scientific">Gordonia pseudamarae</name>
    <dbReference type="NCBI Taxonomy" id="2831662"/>
    <lineage>
        <taxon>Bacteria</taxon>
        <taxon>Bacillati</taxon>
        <taxon>Actinomycetota</taxon>
        <taxon>Actinomycetes</taxon>
        <taxon>Mycobacteriales</taxon>
        <taxon>Gordoniaceae</taxon>
        <taxon>Gordonia</taxon>
    </lineage>
</organism>
<protein>
    <submittedName>
        <fullName evidence="3">CoA transferase</fullName>
    </submittedName>
</protein>
<evidence type="ECO:0000313" key="4">
    <source>
        <dbReference type="Proteomes" id="UP001059836"/>
    </source>
</evidence>
<accession>A0ABX6IFA0</accession>
<reference evidence="3" key="1">
    <citation type="journal article" date="2021" name="Nat. Microbiol.">
        <title>Cocultivation of an ultrasmall environmental parasitic bacterium with lytic ability against bacteria associated with wastewater foams.</title>
        <authorList>
            <person name="Batinovic S."/>
            <person name="Rose J.J.A."/>
            <person name="Ratcliffe J."/>
            <person name="Seviour R.J."/>
            <person name="Petrovski S."/>
        </authorList>
    </citation>
    <scope>NUCLEOTIDE SEQUENCE</scope>
    <source>
        <strain evidence="3">CON9</strain>
    </source>
</reference>
<dbReference type="Pfam" id="PF02515">
    <property type="entry name" value="CoA_transf_3"/>
    <property type="match status" value="1"/>
</dbReference>
<keyword evidence="1 3" id="KW-0808">Transferase</keyword>
<evidence type="ECO:0000256" key="1">
    <source>
        <dbReference type="ARBA" id="ARBA00022679"/>
    </source>
</evidence>
<dbReference type="Proteomes" id="UP001059836">
    <property type="component" value="Chromosome"/>
</dbReference>